<dbReference type="AlphaFoldDB" id="A0A853C2K1"/>
<feature type="chain" id="PRO_5032341239" description="Septum formation-related domain-containing protein" evidence="1">
    <location>
        <begin position="29"/>
        <end position="273"/>
    </location>
</feature>
<gene>
    <name evidence="3" type="ORF">HNR19_001610</name>
</gene>
<protein>
    <recommendedName>
        <fullName evidence="2">Septum formation-related domain-containing protein</fullName>
    </recommendedName>
</protein>
<evidence type="ECO:0000256" key="1">
    <source>
        <dbReference type="SAM" id="SignalP"/>
    </source>
</evidence>
<proteinExistence type="predicted"/>
<name>A0A853C2K1_9ACTN</name>
<comment type="caution">
    <text evidence="3">The sequence shown here is derived from an EMBL/GenBank/DDBJ whole genome shotgun (WGS) entry which is preliminary data.</text>
</comment>
<evidence type="ECO:0000313" key="4">
    <source>
        <dbReference type="Proteomes" id="UP000530424"/>
    </source>
</evidence>
<evidence type="ECO:0000313" key="3">
    <source>
        <dbReference type="EMBL" id="NYJ00912.1"/>
    </source>
</evidence>
<dbReference type="RefSeq" id="WP_179667445.1">
    <property type="nucleotide sequence ID" value="NZ_JACCFP010000001.1"/>
</dbReference>
<dbReference type="InterPro" id="IPR026004">
    <property type="entry name" value="Septum_form"/>
</dbReference>
<organism evidence="3 4">
    <name type="scientific">Nocardioides thalensis</name>
    <dbReference type="NCBI Taxonomy" id="1914755"/>
    <lineage>
        <taxon>Bacteria</taxon>
        <taxon>Bacillati</taxon>
        <taxon>Actinomycetota</taxon>
        <taxon>Actinomycetes</taxon>
        <taxon>Propionibacteriales</taxon>
        <taxon>Nocardioidaceae</taxon>
        <taxon>Nocardioides</taxon>
    </lineage>
</organism>
<dbReference type="PROSITE" id="PS51257">
    <property type="entry name" value="PROKAR_LIPOPROTEIN"/>
    <property type="match status" value="1"/>
</dbReference>
<keyword evidence="4" id="KW-1185">Reference proteome</keyword>
<evidence type="ECO:0000259" key="2">
    <source>
        <dbReference type="Pfam" id="PF13845"/>
    </source>
</evidence>
<sequence>MTHRRAVAQRLRAAAAVVVLGLALTACGSEPQGDNVDPDLVDSTEPPTLGACRVLAPTDVEQAANATKTVDCGARHTAQTFHVGELPAKFDDAAYDDEAVGQHAYTTCSKRFAEFVGADESLVLRTIVSWAWFRPSEQAWDDGARWFRCDVVGGTATSEAYVPLPKTAEGLLLGLPEDKWLVCARGPVFEQTEKVPCSQQHDWRAVSAIKVGVPGDEYPGDQVVASRTDAQCRIAVQAWLGYPASFEFAYTYFHEAEWDAGNRRSVCWAKTTE</sequence>
<feature type="signal peptide" evidence="1">
    <location>
        <begin position="1"/>
        <end position="28"/>
    </location>
</feature>
<dbReference type="Pfam" id="PF13845">
    <property type="entry name" value="Septum_form"/>
    <property type="match status" value="1"/>
</dbReference>
<keyword evidence="1" id="KW-0732">Signal</keyword>
<feature type="domain" description="Septum formation-related" evidence="2">
    <location>
        <begin position="131"/>
        <end position="267"/>
    </location>
</feature>
<dbReference type="Proteomes" id="UP000530424">
    <property type="component" value="Unassembled WGS sequence"/>
</dbReference>
<accession>A0A853C2K1</accession>
<reference evidence="3 4" key="1">
    <citation type="submission" date="2020-07" db="EMBL/GenBank/DDBJ databases">
        <title>Sequencing the genomes of 1000 actinobacteria strains.</title>
        <authorList>
            <person name="Klenk H.-P."/>
        </authorList>
    </citation>
    <scope>NUCLEOTIDE SEQUENCE [LARGE SCALE GENOMIC DNA]</scope>
    <source>
        <strain evidence="3 4">DSM 103833</strain>
    </source>
</reference>
<dbReference type="EMBL" id="JACCFP010000001">
    <property type="protein sequence ID" value="NYJ00912.1"/>
    <property type="molecule type" value="Genomic_DNA"/>
</dbReference>